<evidence type="ECO:0000313" key="1">
    <source>
        <dbReference type="EMBL" id="KAJ3089263.1"/>
    </source>
</evidence>
<proteinExistence type="predicted"/>
<comment type="caution">
    <text evidence="1">The sequence shown here is derived from an EMBL/GenBank/DDBJ whole genome shotgun (WGS) entry which is preliminary data.</text>
</comment>
<dbReference type="AlphaFoldDB" id="A0AAD5SRB0"/>
<name>A0AAD5SRB0_9FUNG</name>
<organism evidence="1 2">
    <name type="scientific">Physocladia obscura</name>
    <dbReference type="NCBI Taxonomy" id="109957"/>
    <lineage>
        <taxon>Eukaryota</taxon>
        <taxon>Fungi</taxon>
        <taxon>Fungi incertae sedis</taxon>
        <taxon>Chytridiomycota</taxon>
        <taxon>Chytridiomycota incertae sedis</taxon>
        <taxon>Chytridiomycetes</taxon>
        <taxon>Chytridiales</taxon>
        <taxon>Chytriomycetaceae</taxon>
        <taxon>Physocladia</taxon>
    </lineage>
</organism>
<evidence type="ECO:0000313" key="2">
    <source>
        <dbReference type="Proteomes" id="UP001211907"/>
    </source>
</evidence>
<protein>
    <submittedName>
        <fullName evidence="1">Uncharacterized protein</fullName>
    </submittedName>
</protein>
<sequence length="98" mass="11211">MSDGDSNSGSNENNVAALIGTFCSCKEHDPFEDYCKRLFILYYDIYQTNIEKEVSKGIVDGTQFVRTRFEGQGNTMDGTFEYSKLKVRLEKIYNALKI</sequence>
<reference evidence="1" key="1">
    <citation type="submission" date="2020-05" db="EMBL/GenBank/DDBJ databases">
        <title>Phylogenomic resolution of chytrid fungi.</title>
        <authorList>
            <person name="Stajich J.E."/>
            <person name="Amses K."/>
            <person name="Simmons R."/>
            <person name="Seto K."/>
            <person name="Myers J."/>
            <person name="Bonds A."/>
            <person name="Quandt C.A."/>
            <person name="Barry K."/>
            <person name="Liu P."/>
            <person name="Grigoriev I."/>
            <person name="Longcore J.E."/>
            <person name="James T.Y."/>
        </authorList>
    </citation>
    <scope>NUCLEOTIDE SEQUENCE</scope>
    <source>
        <strain evidence="1">JEL0513</strain>
    </source>
</reference>
<accession>A0AAD5SRB0</accession>
<dbReference type="Proteomes" id="UP001211907">
    <property type="component" value="Unassembled WGS sequence"/>
</dbReference>
<gene>
    <name evidence="1" type="ORF">HK100_007814</name>
</gene>
<keyword evidence="2" id="KW-1185">Reference proteome</keyword>
<dbReference type="EMBL" id="JADGJH010003710">
    <property type="protein sequence ID" value="KAJ3089263.1"/>
    <property type="molecule type" value="Genomic_DNA"/>
</dbReference>